<organism evidence="1 2">
    <name type="scientific">Durusdinium trenchii</name>
    <dbReference type="NCBI Taxonomy" id="1381693"/>
    <lineage>
        <taxon>Eukaryota</taxon>
        <taxon>Sar</taxon>
        <taxon>Alveolata</taxon>
        <taxon>Dinophyceae</taxon>
        <taxon>Suessiales</taxon>
        <taxon>Symbiodiniaceae</taxon>
        <taxon>Durusdinium</taxon>
    </lineage>
</organism>
<sequence>MLVGLKLGELQSTRKPQEPQEPQVTEPEAFVRAEPSETDVDHADLYVADANDADTSMNSERTWKSFDSWTKYPKSGPSNRWRHEERAQRMENFMKLMQAHHSGFKRLIHRRRLEPHESFDWFGVFSFRCHACNTATGSS</sequence>
<dbReference type="EMBL" id="CAXAMN010019324">
    <property type="protein sequence ID" value="CAK9054030.1"/>
    <property type="molecule type" value="Genomic_DNA"/>
</dbReference>
<evidence type="ECO:0000313" key="1">
    <source>
        <dbReference type="EMBL" id="CAK9054030.1"/>
    </source>
</evidence>
<dbReference type="Proteomes" id="UP001642484">
    <property type="component" value="Unassembled WGS sequence"/>
</dbReference>
<accession>A0ABP0MRA8</accession>
<evidence type="ECO:0000313" key="2">
    <source>
        <dbReference type="Proteomes" id="UP001642484"/>
    </source>
</evidence>
<proteinExistence type="predicted"/>
<reference evidence="1 2" key="1">
    <citation type="submission" date="2024-02" db="EMBL/GenBank/DDBJ databases">
        <authorList>
            <person name="Chen Y."/>
            <person name="Shah S."/>
            <person name="Dougan E. K."/>
            <person name="Thang M."/>
            <person name="Chan C."/>
        </authorList>
    </citation>
    <scope>NUCLEOTIDE SEQUENCE [LARGE SCALE GENOMIC DNA]</scope>
</reference>
<comment type="caution">
    <text evidence="1">The sequence shown here is derived from an EMBL/GenBank/DDBJ whole genome shotgun (WGS) entry which is preliminary data.</text>
</comment>
<protein>
    <submittedName>
        <fullName evidence="1">Uncharacterized protein</fullName>
    </submittedName>
</protein>
<gene>
    <name evidence="1" type="ORF">CCMP2556_LOCUS27056</name>
</gene>
<name>A0ABP0MRA8_9DINO</name>
<keyword evidence="2" id="KW-1185">Reference proteome</keyword>